<accession>A0ABS3BMM5</accession>
<name>A0ABS3BMM5_9BACT</name>
<dbReference type="RefSeq" id="WP_206568478.1">
    <property type="nucleotide sequence ID" value="NZ_JAFKCW010000001.1"/>
</dbReference>
<protein>
    <submittedName>
        <fullName evidence="1">Uncharacterized protein</fullName>
    </submittedName>
</protein>
<evidence type="ECO:0000313" key="1">
    <source>
        <dbReference type="EMBL" id="MBN7800531.1"/>
    </source>
</evidence>
<evidence type="ECO:0000313" key="2">
    <source>
        <dbReference type="Proteomes" id="UP000664698"/>
    </source>
</evidence>
<dbReference type="Gene3D" id="3.40.50.450">
    <property type="match status" value="1"/>
</dbReference>
<dbReference type="Proteomes" id="UP000664698">
    <property type="component" value="Unassembled WGS sequence"/>
</dbReference>
<keyword evidence="2" id="KW-1185">Reference proteome</keyword>
<comment type="caution">
    <text evidence="1">The sequence shown here is derived from an EMBL/GenBank/DDBJ whole genome shotgun (WGS) entry which is preliminary data.</text>
</comment>
<sequence length="287" mass="31998">MTKRSAQEESENNVLQSIVSKKRCFVITPIGNVGSEVYIKANGLIDAVIKPVLQELEYHVEAAHHISDSGSISNQIIERLLEADLVVANLTGLNPNVMYELAVRHARRLPVISLAENETKLPFDIQAERTLFYDDSMSGVENLKPRFLDAVNSIDFEATNHDNPIYRAAKSSIMQQIAATDAEKYIIDRMDQISSQLSEIAIQNRKSSVTRISSSPDFKIVIGGESPTKLERLHIQSLAEAYRLGIVYGNAYPNALFVFSTSREDSANNFLKALTEKFPKLYGHIEG</sequence>
<reference evidence="1 2" key="1">
    <citation type="submission" date="2021-03" db="EMBL/GenBank/DDBJ databases">
        <title>novel species isolated from a fishpond in China.</title>
        <authorList>
            <person name="Lu H."/>
            <person name="Cai Z."/>
        </authorList>
    </citation>
    <scope>NUCLEOTIDE SEQUENCE [LARGE SCALE GENOMIC DNA]</scope>
    <source>
        <strain evidence="1 2">JCM 31546</strain>
    </source>
</reference>
<dbReference type="EMBL" id="JAFKCW010000001">
    <property type="protein sequence ID" value="MBN7800531.1"/>
    <property type="molecule type" value="Genomic_DNA"/>
</dbReference>
<proteinExistence type="predicted"/>
<organism evidence="1 2">
    <name type="scientific">Algoriphagus aestuariicola</name>
    <dbReference type="NCBI Taxonomy" id="1852016"/>
    <lineage>
        <taxon>Bacteria</taxon>
        <taxon>Pseudomonadati</taxon>
        <taxon>Bacteroidota</taxon>
        <taxon>Cytophagia</taxon>
        <taxon>Cytophagales</taxon>
        <taxon>Cyclobacteriaceae</taxon>
        <taxon>Algoriphagus</taxon>
    </lineage>
</organism>
<dbReference type="SUPFAM" id="SSF52309">
    <property type="entry name" value="N-(deoxy)ribosyltransferase-like"/>
    <property type="match status" value="1"/>
</dbReference>
<gene>
    <name evidence="1" type="ORF">J0A67_06650</name>
</gene>